<sequence length="224" mass="24957">MIIALAGVLVVLAIALWFVFTIRALRRLQAPTQGAPITLAARPNTALVLVDFQRDFLEEAHNSPWSSDEVKRAAASLRQLTAFARAQGWTIINVRHVYKGWYTNRMVHLLGDGCGAEDSTGLDVDPRFDVGADAEFIKHRSDVFSSSAFNQYLEDRSIGTLVLAGLDGNLCVKNTAQGGLNRGYRIYFCEEAVLARNANEWWETRRRYKKKGVKAFSVPVPELA</sequence>
<accession>A0A1U7JCI7</accession>
<evidence type="ECO:0000313" key="4">
    <source>
        <dbReference type="Proteomes" id="UP000185783"/>
    </source>
</evidence>
<dbReference type="CDD" id="cd00431">
    <property type="entry name" value="cysteine_hydrolases"/>
    <property type="match status" value="1"/>
</dbReference>
<dbReference type="RefSeq" id="WP_051269420.1">
    <property type="nucleotide sequence ID" value="NZ_LVVZ01000041.1"/>
</dbReference>
<dbReference type="AlphaFoldDB" id="A0A1U7JCI7"/>
<dbReference type="GO" id="GO:0016787">
    <property type="term" value="F:hydrolase activity"/>
    <property type="evidence" value="ECO:0007669"/>
    <property type="project" value="UniProtKB-KW"/>
</dbReference>
<dbReference type="InterPro" id="IPR036380">
    <property type="entry name" value="Isochorismatase-like_sf"/>
</dbReference>
<dbReference type="EMBL" id="LVVZ01000041">
    <property type="protein sequence ID" value="OKL42404.1"/>
    <property type="molecule type" value="Genomic_DNA"/>
</dbReference>
<evidence type="ECO:0000259" key="2">
    <source>
        <dbReference type="Pfam" id="PF00857"/>
    </source>
</evidence>
<protein>
    <recommendedName>
        <fullName evidence="2">Isochorismatase-like domain-containing protein</fullName>
    </recommendedName>
</protein>
<dbReference type="PANTHER" id="PTHR43540">
    <property type="entry name" value="PEROXYUREIDOACRYLATE/UREIDOACRYLATE AMIDOHYDROLASE-RELATED"/>
    <property type="match status" value="1"/>
</dbReference>
<organism evidence="3 4">
    <name type="scientific">Pseudovibrio exalbescens</name>
    <dbReference type="NCBI Taxonomy" id="197461"/>
    <lineage>
        <taxon>Bacteria</taxon>
        <taxon>Pseudomonadati</taxon>
        <taxon>Pseudomonadota</taxon>
        <taxon>Alphaproteobacteria</taxon>
        <taxon>Hyphomicrobiales</taxon>
        <taxon>Stappiaceae</taxon>
        <taxon>Pseudovibrio</taxon>
    </lineage>
</organism>
<comment type="caution">
    <text evidence="3">The sequence shown here is derived from an EMBL/GenBank/DDBJ whole genome shotgun (WGS) entry which is preliminary data.</text>
</comment>
<keyword evidence="4" id="KW-1185">Reference proteome</keyword>
<dbReference type="Gene3D" id="3.40.50.850">
    <property type="entry name" value="Isochorismatase-like"/>
    <property type="match status" value="1"/>
</dbReference>
<dbReference type="SUPFAM" id="SSF52499">
    <property type="entry name" value="Isochorismatase-like hydrolases"/>
    <property type="match status" value="1"/>
</dbReference>
<gene>
    <name evidence="3" type="ORF">A3843_17120</name>
</gene>
<dbReference type="STRING" id="197461.A3843_17120"/>
<dbReference type="InterPro" id="IPR050272">
    <property type="entry name" value="Isochorismatase-like_hydrls"/>
</dbReference>
<proteinExistence type="predicted"/>
<dbReference type="InterPro" id="IPR000868">
    <property type="entry name" value="Isochorismatase-like_dom"/>
</dbReference>
<name>A0A1U7JCI7_9HYPH</name>
<reference evidence="3 4" key="1">
    <citation type="submission" date="2016-03" db="EMBL/GenBank/DDBJ databases">
        <title>Genome sequence of Nesiotobacter sp. nov., a moderately halophilic alphaproteobacterium isolated from the Yellow Sea, China.</title>
        <authorList>
            <person name="Zhang G."/>
            <person name="Zhang R."/>
        </authorList>
    </citation>
    <scope>NUCLEOTIDE SEQUENCE [LARGE SCALE GENOMIC DNA]</scope>
    <source>
        <strain evidence="3 4">WB1-6</strain>
    </source>
</reference>
<evidence type="ECO:0000256" key="1">
    <source>
        <dbReference type="ARBA" id="ARBA00022801"/>
    </source>
</evidence>
<dbReference type="Pfam" id="PF00857">
    <property type="entry name" value="Isochorismatase"/>
    <property type="match status" value="1"/>
</dbReference>
<evidence type="ECO:0000313" key="3">
    <source>
        <dbReference type="EMBL" id="OKL42404.1"/>
    </source>
</evidence>
<keyword evidence="1" id="KW-0378">Hydrolase</keyword>
<dbReference type="Proteomes" id="UP000185783">
    <property type="component" value="Unassembled WGS sequence"/>
</dbReference>
<feature type="domain" description="Isochorismatase-like" evidence="2">
    <location>
        <begin position="45"/>
        <end position="204"/>
    </location>
</feature>